<accession>A0A4S8LDA7</accession>
<evidence type="ECO:0000313" key="3">
    <source>
        <dbReference type="Proteomes" id="UP000297245"/>
    </source>
</evidence>
<dbReference type="OrthoDB" id="3070545at2759"/>
<feature type="compositionally biased region" description="Basic and acidic residues" evidence="1">
    <location>
        <begin position="550"/>
        <end position="571"/>
    </location>
</feature>
<dbReference type="AlphaFoldDB" id="A0A4S8LDA7"/>
<feature type="compositionally biased region" description="Pro residues" evidence="1">
    <location>
        <begin position="599"/>
        <end position="623"/>
    </location>
</feature>
<organism evidence="2 3">
    <name type="scientific">Dendrothele bispora (strain CBS 962.96)</name>
    <dbReference type="NCBI Taxonomy" id="1314807"/>
    <lineage>
        <taxon>Eukaryota</taxon>
        <taxon>Fungi</taxon>
        <taxon>Dikarya</taxon>
        <taxon>Basidiomycota</taxon>
        <taxon>Agaricomycotina</taxon>
        <taxon>Agaricomycetes</taxon>
        <taxon>Agaricomycetidae</taxon>
        <taxon>Agaricales</taxon>
        <taxon>Agaricales incertae sedis</taxon>
        <taxon>Dendrothele</taxon>
    </lineage>
</organism>
<feature type="compositionally biased region" description="Polar residues" evidence="1">
    <location>
        <begin position="480"/>
        <end position="507"/>
    </location>
</feature>
<feature type="compositionally biased region" description="Polar residues" evidence="1">
    <location>
        <begin position="377"/>
        <end position="389"/>
    </location>
</feature>
<feature type="compositionally biased region" description="Basic and acidic residues" evidence="1">
    <location>
        <begin position="888"/>
        <end position="941"/>
    </location>
</feature>
<feature type="compositionally biased region" description="Polar residues" evidence="1">
    <location>
        <begin position="572"/>
        <end position="595"/>
    </location>
</feature>
<feature type="compositionally biased region" description="Polar residues" evidence="1">
    <location>
        <begin position="839"/>
        <end position="867"/>
    </location>
</feature>
<feature type="compositionally biased region" description="Pro residues" evidence="1">
    <location>
        <begin position="364"/>
        <end position="373"/>
    </location>
</feature>
<evidence type="ECO:0000313" key="2">
    <source>
        <dbReference type="EMBL" id="THU86348.1"/>
    </source>
</evidence>
<protein>
    <recommendedName>
        <fullName evidence="4">Retrotransposon gag domain-containing protein</fullName>
    </recommendedName>
</protein>
<feature type="region of interest" description="Disordered" evidence="1">
    <location>
        <begin position="474"/>
        <end position="646"/>
    </location>
</feature>
<evidence type="ECO:0008006" key="4">
    <source>
        <dbReference type="Google" id="ProtNLM"/>
    </source>
</evidence>
<dbReference type="EMBL" id="ML179502">
    <property type="protein sequence ID" value="THU86348.1"/>
    <property type="molecule type" value="Genomic_DNA"/>
</dbReference>
<feature type="region of interest" description="Disordered" evidence="1">
    <location>
        <begin position="338"/>
        <end position="435"/>
    </location>
</feature>
<feature type="region of interest" description="Disordered" evidence="1">
    <location>
        <begin position="141"/>
        <end position="226"/>
    </location>
</feature>
<keyword evidence="3" id="KW-1185">Reference proteome</keyword>
<name>A0A4S8LDA7_DENBC</name>
<sequence>MATRTEVTTDYYYSAILEIHPHTHIRFPIKARDSDKVISRLKDIGEADNRTRRLILGLPLEKHPEEGTQQVNLEFPPSLCLPQKQQARGQRRTNFPLGGYEPRNYKNLRDEVRAVEPGHTFRGDAVVPESVLEDVRRREMLNNSTSDPRSPVINRTPIPSPFELPPRLGTVPSRRSYESGIPMQSPFRRESESSNGSPIRITEPVGSQDQVTFPSLADEPNPTQYPRSYQEQYDSAMGSALDRDPNTIRFGEGLGVRGISELALEDHRPEKQTYPYGLHLELANQILHYQIPWELTKRQSSPTPIPNSWSWQQLEQHRAFERESERWRERMAEEVRQKASAVLEQQEDRRPQGPGTYTRSYEPIPRPQNPAVPSPTVYPSSSITSSNWNRPRVKIIEPEEEDRSRVRTEPSVQDRHRDVPPHQTPAYQPLKPGNVRPEGYKYTPFHRTQKTEPTLKQSRRRLREILEDVERERSYAGLDSVNQETPGQSPESNNIQVSMPRTPSVHIQPQPPMAESIPAWGNGIRGGPQSIPEDTRMRDSYGNNISPSKQRSEDERISRLTEEGERIRNWESRGSANNNELGTHSNVEHNNSSMRPSNSAPPPPPPPPSSPPPPAPSPPPPPSNDGHCYNCRAHSTQDRKAHESIGIRAVNVPDEKSTRDAIARESKLEIRKPTAFDGSNRELWRPFLSDCYRMFSAKPTIYSTEQSKVQRPGIIKTRSNKKWKNDLWIPTLHEWSVFVREFGRLFGLHDEVLHAQSSLDKVIQKFGESFADFIVRFEDAALKTLYNDPAKRWRLLLQIRKDLRDRLTLVGRIPGTFDEVVKRLLDIDGAREAFRETGLSVSNPNYQNRRALNTDNQTTSGQSTPNYGNRFKTPVKTQGTGSNTETAKLAKEEDHPKVTTFRISREERDRRMREGERDTSKTIDNLKRVPDREDLSELPPH</sequence>
<gene>
    <name evidence="2" type="ORF">K435DRAFT_805171</name>
</gene>
<evidence type="ECO:0000256" key="1">
    <source>
        <dbReference type="SAM" id="MobiDB-lite"/>
    </source>
</evidence>
<dbReference type="Proteomes" id="UP000297245">
    <property type="component" value="Unassembled WGS sequence"/>
</dbReference>
<feature type="compositionally biased region" description="Basic and acidic residues" evidence="1">
    <location>
        <begin position="394"/>
        <end position="420"/>
    </location>
</feature>
<proteinExistence type="predicted"/>
<feature type="region of interest" description="Disordered" evidence="1">
    <location>
        <begin position="838"/>
        <end position="941"/>
    </location>
</feature>
<feature type="compositionally biased region" description="Polar residues" evidence="1">
    <location>
        <begin position="875"/>
        <end position="886"/>
    </location>
</feature>
<reference evidence="2 3" key="1">
    <citation type="journal article" date="2019" name="Nat. Ecol. Evol.">
        <title>Megaphylogeny resolves global patterns of mushroom evolution.</title>
        <authorList>
            <person name="Varga T."/>
            <person name="Krizsan K."/>
            <person name="Foldi C."/>
            <person name="Dima B."/>
            <person name="Sanchez-Garcia M."/>
            <person name="Sanchez-Ramirez S."/>
            <person name="Szollosi G.J."/>
            <person name="Szarkandi J.G."/>
            <person name="Papp V."/>
            <person name="Albert L."/>
            <person name="Andreopoulos W."/>
            <person name="Angelini C."/>
            <person name="Antonin V."/>
            <person name="Barry K.W."/>
            <person name="Bougher N.L."/>
            <person name="Buchanan P."/>
            <person name="Buyck B."/>
            <person name="Bense V."/>
            <person name="Catcheside P."/>
            <person name="Chovatia M."/>
            <person name="Cooper J."/>
            <person name="Damon W."/>
            <person name="Desjardin D."/>
            <person name="Finy P."/>
            <person name="Geml J."/>
            <person name="Haridas S."/>
            <person name="Hughes K."/>
            <person name="Justo A."/>
            <person name="Karasinski D."/>
            <person name="Kautmanova I."/>
            <person name="Kiss B."/>
            <person name="Kocsube S."/>
            <person name="Kotiranta H."/>
            <person name="LaButti K.M."/>
            <person name="Lechner B.E."/>
            <person name="Liimatainen K."/>
            <person name="Lipzen A."/>
            <person name="Lukacs Z."/>
            <person name="Mihaltcheva S."/>
            <person name="Morgado L.N."/>
            <person name="Niskanen T."/>
            <person name="Noordeloos M.E."/>
            <person name="Ohm R.A."/>
            <person name="Ortiz-Santana B."/>
            <person name="Ovrebo C."/>
            <person name="Racz N."/>
            <person name="Riley R."/>
            <person name="Savchenko A."/>
            <person name="Shiryaev A."/>
            <person name="Soop K."/>
            <person name="Spirin V."/>
            <person name="Szebenyi C."/>
            <person name="Tomsovsky M."/>
            <person name="Tulloss R.E."/>
            <person name="Uehling J."/>
            <person name="Grigoriev I.V."/>
            <person name="Vagvolgyi C."/>
            <person name="Papp T."/>
            <person name="Martin F.M."/>
            <person name="Miettinen O."/>
            <person name="Hibbett D.S."/>
            <person name="Nagy L.G."/>
        </authorList>
    </citation>
    <scope>NUCLEOTIDE SEQUENCE [LARGE SCALE GENOMIC DNA]</scope>
    <source>
        <strain evidence="2 3">CBS 962.96</strain>
    </source>
</reference>
<feature type="compositionally biased region" description="Basic and acidic residues" evidence="1">
    <location>
        <begin position="635"/>
        <end position="645"/>
    </location>
</feature>